<dbReference type="OrthoDB" id="420564at2759"/>
<gene>
    <name evidence="2" type="ORF">K460DRAFT_289359</name>
</gene>
<proteinExistence type="predicted"/>
<dbReference type="AlphaFoldDB" id="A0A9P4GDG8"/>
<feature type="compositionally biased region" description="Polar residues" evidence="1">
    <location>
        <begin position="209"/>
        <end position="226"/>
    </location>
</feature>
<dbReference type="GeneID" id="63846369"/>
<feature type="region of interest" description="Disordered" evidence="1">
    <location>
        <begin position="201"/>
        <end position="226"/>
    </location>
</feature>
<reference evidence="2" key="1">
    <citation type="submission" date="2020-01" db="EMBL/GenBank/DDBJ databases">
        <authorList>
            <consortium name="DOE Joint Genome Institute"/>
            <person name="Haridas S."/>
            <person name="Albert R."/>
            <person name="Binder M."/>
            <person name="Bloem J."/>
            <person name="Labutti K."/>
            <person name="Salamov A."/>
            <person name="Andreopoulos B."/>
            <person name="Baker S.E."/>
            <person name="Barry K."/>
            <person name="Bills G."/>
            <person name="Bluhm B.H."/>
            <person name="Cannon C."/>
            <person name="Castanera R."/>
            <person name="Culley D.E."/>
            <person name="Daum C."/>
            <person name="Ezra D."/>
            <person name="Gonzalez J.B."/>
            <person name="Henrissat B."/>
            <person name="Kuo A."/>
            <person name="Liang C."/>
            <person name="Lipzen A."/>
            <person name="Lutzoni F."/>
            <person name="Magnuson J."/>
            <person name="Mondo S."/>
            <person name="Nolan M."/>
            <person name="Ohm R."/>
            <person name="Pangilinan J."/>
            <person name="Park H.-J."/>
            <person name="Ramirez L."/>
            <person name="Alfaro M."/>
            <person name="Sun H."/>
            <person name="Tritt A."/>
            <person name="Yoshinaga Y."/>
            <person name="Zwiers L.-H."/>
            <person name="Turgeon B.G."/>
            <person name="Goodwin S.B."/>
            <person name="Spatafora J.W."/>
            <person name="Crous P.W."/>
            <person name="Grigoriev I.V."/>
        </authorList>
    </citation>
    <scope>NUCLEOTIDE SEQUENCE</scope>
    <source>
        <strain evidence="2">CBS 394.84</strain>
    </source>
</reference>
<protein>
    <submittedName>
        <fullName evidence="2">Uncharacterized protein</fullName>
    </submittedName>
</protein>
<keyword evidence="3" id="KW-1185">Reference proteome</keyword>
<name>A0A9P4GDG8_9PLEO</name>
<organism evidence="2 3">
    <name type="scientific">Cucurbitaria berberidis CBS 394.84</name>
    <dbReference type="NCBI Taxonomy" id="1168544"/>
    <lineage>
        <taxon>Eukaryota</taxon>
        <taxon>Fungi</taxon>
        <taxon>Dikarya</taxon>
        <taxon>Ascomycota</taxon>
        <taxon>Pezizomycotina</taxon>
        <taxon>Dothideomycetes</taxon>
        <taxon>Pleosporomycetidae</taxon>
        <taxon>Pleosporales</taxon>
        <taxon>Pleosporineae</taxon>
        <taxon>Cucurbitariaceae</taxon>
        <taxon>Cucurbitaria</taxon>
    </lineage>
</organism>
<evidence type="ECO:0000313" key="2">
    <source>
        <dbReference type="EMBL" id="KAF1843205.1"/>
    </source>
</evidence>
<sequence length="226" mass="25749">MDSTIQHTLITIGGVNYDIDVSQILYLSSFVDFQGKAQPQGTKLVHGPIPLIDVALKGIQSGYRQCFRALPPDLSQHHILCETYDFLGIDILGEQYVDQIFADLKACKTDYELEYKRYLAIKGNKSKARDAAFKLLYLILMGEFRDENKDSMKVFNAVLFIVSHSATFKWKTRTMIRAAYQERFVVTLKQIARLDEWLKGDTADDVDGDNTTTDESSDENYNSDYS</sequence>
<dbReference type="RefSeq" id="XP_040785768.1">
    <property type="nucleotide sequence ID" value="XM_040929117.1"/>
</dbReference>
<dbReference type="EMBL" id="ML976617">
    <property type="protein sequence ID" value="KAF1843205.1"/>
    <property type="molecule type" value="Genomic_DNA"/>
</dbReference>
<dbReference type="Proteomes" id="UP000800039">
    <property type="component" value="Unassembled WGS sequence"/>
</dbReference>
<evidence type="ECO:0000313" key="3">
    <source>
        <dbReference type="Proteomes" id="UP000800039"/>
    </source>
</evidence>
<accession>A0A9P4GDG8</accession>
<comment type="caution">
    <text evidence="2">The sequence shown here is derived from an EMBL/GenBank/DDBJ whole genome shotgun (WGS) entry which is preliminary data.</text>
</comment>
<evidence type="ECO:0000256" key="1">
    <source>
        <dbReference type="SAM" id="MobiDB-lite"/>
    </source>
</evidence>